<evidence type="ECO:0000259" key="1">
    <source>
        <dbReference type="Pfam" id="PF10441"/>
    </source>
</evidence>
<dbReference type="InterPro" id="IPR052609">
    <property type="entry name" value="Ribosome_Biogenesis_Reg"/>
</dbReference>
<proteinExistence type="predicted"/>
<sequence length="1360" mass="148591">MAHALDAWGVTTSEALVKALKRPDTGANGQPMRIDLLCEAWNDKSMYIPKKTELLVDAAIETLSQSAKPKTHEPYHLNPRYWKFLQEALPRDASDLLHGLAGKYHFLQLTSHVLSDSDASLWATAAPVLARIVRAGVRRHGAIHVDAVNACFVDVFRALPRVCEATQVDVTVEFLAAMLEYWRPALELGSNAKKTSKFFLQESLDAFATAWVHVEALDTSQLRALLMDLSESSLFGPPTLSSGREVQPILDTAGALTTQLVERLSHTEVVVAALPCFLTQLVQALRSAGDASALSAAQRHSVLELYIVPVCTAMHSCLHQASFARAATTARLALVRQIDVLALFQPSADDTIWTALWVQLCTDTLAYMKAHERTSTCYATLSALWAVNSDSIAPHLVTMLAETAYATDASRDAAQDLIRLVLDHHAQLREMPCMVEMARDVIMRVATGDDECALLVRSPFFCRATSELWGSRLRDATSHNQAAPLLQDTLQMAQTCLDASIPQFLCMSQILLLVAKSVGLSQTAELTSDLAAIAQLADRCTEIGLRPGSPRSVAASGLRLWFVLMRRMVHHALALDEALPDFVALHTLGDMRPYLDAGEPELAVEAFRSVLGAMELRQVHNKQDDEAKAQLVAMIEGPLLPLLQQAIPDPFPAWDGQVFGMPASVLPVALWRLLTTRWIVVLDTLEPAQLAPLVGHLELTLNNPTSWQAQLSRTVVRNAQFLEQPHWRTALLDWVLHATSWIDTAQPPSKLAQTDSLHRALASIALLDALPISYLPRSSLDVLLPRLTWLDVALTMHPSVFSLPLKQVLFRAASAVHTLPEILPLPQYLDALSRIPTPDLTFMEASMDLLREMLRRGAHDMSKLLPYLAKLGQGTEMAQQAFTTVVEWLAEAQYELSTQSCAPLLQVASLPKIGDDWSEAAVHKAAVRVRAFAALMRLCKATDAITAAAEPGADAGAQLVEAADALRTALRSHTLAPRSAAPLADAIFSALIAMHPIGLVASSYVTLSVVFATLFYSLDEHGSASLLAQYTALVTHMDSDAYAHILHVIEMAFADGNVAKATIANDEREQAALLTLLAVLLQHGPSGTSRIASTHFSSLLARLPLALHRTPSLASPMVALLDRVCSNRALILRPLDVPRIFALMSCLVGPSGRENRTEDCDEAVTIFTGLVSTLHAIIRLRKDLLSAFLPQLTEILCLLLPLLQSLQRSNVGRTQLHRLAAATPGWLDVASHPLGAAEARALSRLFAEVPAKSTSIATIVAHKRRRVSTDEHAGTTESLARSMSKHAVYILVAYVRCVTQSITTLATPVRQELQPGLYALCDLVSKYERDAVLKGMLDASGQIIFKALWSEWERQRYKGT</sequence>
<evidence type="ECO:0000313" key="3">
    <source>
        <dbReference type="Proteomes" id="UP000818624"/>
    </source>
</evidence>
<organism evidence="2 3">
    <name type="scientific">Malassezia furfur</name>
    <name type="common">Pityriasis versicolor infection agent</name>
    <name type="synonym">Pityrosporum furfur</name>
    <dbReference type="NCBI Taxonomy" id="55194"/>
    <lineage>
        <taxon>Eukaryota</taxon>
        <taxon>Fungi</taxon>
        <taxon>Dikarya</taxon>
        <taxon>Basidiomycota</taxon>
        <taxon>Ustilaginomycotina</taxon>
        <taxon>Malasseziomycetes</taxon>
        <taxon>Malasseziales</taxon>
        <taxon>Malasseziaceae</taxon>
        <taxon>Malassezia</taxon>
    </lineage>
</organism>
<dbReference type="SUPFAM" id="SSF48371">
    <property type="entry name" value="ARM repeat"/>
    <property type="match status" value="1"/>
</dbReference>
<dbReference type="Pfam" id="PF10441">
    <property type="entry name" value="Urb2"/>
    <property type="match status" value="1"/>
</dbReference>
<evidence type="ECO:0000313" key="2">
    <source>
        <dbReference type="EMBL" id="WFD46467.1"/>
    </source>
</evidence>
<dbReference type="PANTHER" id="PTHR15682">
    <property type="entry name" value="UNHEALTHY RIBOSOME BIOGENESIS PROTEIN 2 HOMOLOG"/>
    <property type="match status" value="1"/>
</dbReference>
<keyword evidence="3" id="KW-1185">Reference proteome</keyword>
<dbReference type="Proteomes" id="UP000818624">
    <property type="component" value="Chromosome 1"/>
</dbReference>
<dbReference type="InterPro" id="IPR016024">
    <property type="entry name" value="ARM-type_fold"/>
</dbReference>
<gene>
    <name evidence="2" type="ORF">GLX27_001103</name>
</gene>
<reference evidence="2 3" key="1">
    <citation type="journal article" date="2020" name="Elife">
        <title>Loss of centromere function drives karyotype evolution in closely related Malassezia species.</title>
        <authorList>
            <person name="Sankaranarayanan S.R."/>
            <person name="Ianiri G."/>
            <person name="Coelho M.A."/>
            <person name="Reza M.H."/>
            <person name="Thimmappa B.C."/>
            <person name="Ganguly P."/>
            <person name="Vadnala R.N."/>
            <person name="Sun S."/>
            <person name="Siddharthan R."/>
            <person name="Tellgren-Roth C."/>
            <person name="Dawson T.L."/>
            <person name="Heitman J."/>
            <person name="Sanyal K."/>
        </authorList>
    </citation>
    <scope>NUCLEOTIDE SEQUENCE [LARGE SCALE GENOMIC DNA]</scope>
    <source>
        <strain evidence="2">CBS14141</strain>
    </source>
</reference>
<accession>A0ABY8ELN8</accession>
<dbReference type="PANTHER" id="PTHR15682:SF2">
    <property type="entry name" value="UNHEALTHY RIBOSOME BIOGENESIS PROTEIN 2 HOMOLOG"/>
    <property type="match status" value="1"/>
</dbReference>
<protein>
    <recommendedName>
        <fullName evidence="1">Nucleolar 27S pre-rRNA processing Urb2/Npa2 C-terminal domain-containing protein</fullName>
    </recommendedName>
</protein>
<feature type="domain" description="Nucleolar 27S pre-rRNA processing Urb2/Npa2 C-terminal" evidence="1">
    <location>
        <begin position="1117"/>
        <end position="1359"/>
    </location>
</feature>
<dbReference type="EMBL" id="CP046234">
    <property type="protein sequence ID" value="WFD46467.1"/>
    <property type="molecule type" value="Genomic_DNA"/>
</dbReference>
<dbReference type="InterPro" id="IPR018849">
    <property type="entry name" value="Urb2/Npa2_C"/>
</dbReference>
<name>A0ABY8ELN8_MALFU</name>